<dbReference type="RefSeq" id="WP_126659221.1">
    <property type="nucleotide sequence ID" value="NZ_RYYR01000013.1"/>
</dbReference>
<name>A0A432LB52_9BACI</name>
<feature type="domain" description="Metallo-beta-lactamase" evidence="2">
    <location>
        <begin position="26"/>
        <end position="240"/>
    </location>
</feature>
<dbReference type="EMBL" id="RYYR01000013">
    <property type="protein sequence ID" value="RUL51865.1"/>
    <property type="molecule type" value="Genomic_DNA"/>
</dbReference>
<dbReference type="GO" id="GO:0016787">
    <property type="term" value="F:hydrolase activity"/>
    <property type="evidence" value="ECO:0007669"/>
    <property type="project" value="UniProtKB-KW"/>
</dbReference>
<keyword evidence="1" id="KW-0175">Coiled coil</keyword>
<organism evidence="3 4">
    <name type="scientific">Lysinibacillus antri</name>
    <dbReference type="NCBI Taxonomy" id="2498145"/>
    <lineage>
        <taxon>Bacteria</taxon>
        <taxon>Bacillati</taxon>
        <taxon>Bacillota</taxon>
        <taxon>Bacilli</taxon>
        <taxon>Bacillales</taxon>
        <taxon>Bacillaceae</taxon>
        <taxon>Lysinibacillus</taxon>
    </lineage>
</organism>
<dbReference type="SUPFAM" id="SSF56281">
    <property type="entry name" value="Metallo-hydrolase/oxidoreductase"/>
    <property type="match status" value="1"/>
</dbReference>
<dbReference type="AlphaFoldDB" id="A0A432LB52"/>
<dbReference type="PANTHER" id="PTHR23131">
    <property type="entry name" value="ENDORIBONUCLEASE LACTB2"/>
    <property type="match status" value="1"/>
</dbReference>
<sequence>MVEAIKSGDKTVYPFIFPINYGAMTSINYFLYDDGKSLTLIDGGIQSIENEKYFFTMLQHHNLSIHDIDQIYLTHHHEDHIGVVNRVLSDKKVPIYAHHLALPRLYFEEQYLRNKKEFFQKIYTEYGCIHLAGNRFEKMEQTYRNREKLKLKADIIPLYDGDSIGGMTVIEVPGHSPDSIIFYNDATKWQFAGDLVLENTPTNALIDYDENLNLLPSVLQYENSLKKSLELPTTWIFPGHQNPFQNHKVEIEKKLQRLKRKESRIVETVEKGYQTTLEIAEALYHKRVEREFLFIMSEVIGYLDYAISKGKLEKTMRNGQWHFTKIEENEQ</sequence>
<dbReference type="SMART" id="SM00849">
    <property type="entry name" value="Lactamase_B"/>
    <property type="match status" value="1"/>
</dbReference>
<accession>A0A432LB52</accession>
<comment type="caution">
    <text evidence="3">The sequence shown here is derived from an EMBL/GenBank/DDBJ whole genome shotgun (WGS) entry which is preliminary data.</text>
</comment>
<keyword evidence="4" id="KW-1185">Reference proteome</keyword>
<dbReference type="InterPro" id="IPR001279">
    <property type="entry name" value="Metallo-B-lactamas"/>
</dbReference>
<evidence type="ECO:0000256" key="1">
    <source>
        <dbReference type="SAM" id="Coils"/>
    </source>
</evidence>
<gene>
    <name evidence="3" type="ORF">EK386_11005</name>
</gene>
<dbReference type="PANTHER" id="PTHR23131:SF4">
    <property type="entry name" value="METALLO-BETA-LACTAMASE SUPERFAMILY POTEIN"/>
    <property type="match status" value="1"/>
</dbReference>
<dbReference type="Proteomes" id="UP000287910">
    <property type="component" value="Unassembled WGS sequence"/>
</dbReference>
<protein>
    <submittedName>
        <fullName evidence="3">MBL fold metallo-hydrolase</fullName>
    </submittedName>
</protein>
<evidence type="ECO:0000259" key="2">
    <source>
        <dbReference type="SMART" id="SM00849"/>
    </source>
</evidence>
<dbReference type="Gene3D" id="3.60.15.10">
    <property type="entry name" value="Ribonuclease Z/Hydroxyacylglutathione hydrolase-like"/>
    <property type="match status" value="1"/>
</dbReference>
<dbReference type="InterPro" id="IPR050662">
    <property type="entry name" value="Sec-metab_biosynth-thioest"/>
</dbReference>
<keyword evidence="3" id="KW-0378">Hydrolase</keyword>
<proteinExistence type="predicted"/>
<dbReference type="InterPro" id="IPR036866">
    <property type="entry name" value="RibonucZ/Hydroxyglut_hydro"/>
</dbReference>
<dbReference type="Pfam" id="PF00753">
    <property type="entry name" value="Lactamase_B"/>
    <property type="match status" value="1"/>
</dbReference>
<reference evidence="3 4" key="1">
    <citation type="submission" date="2018-12" db="EMBL/GenBank/DDBJ databases">
        <title>Lysinibacillus antri sp. nov., isolated from a cave soil.</title>
        <authorList>
            <person name="Narsing Rao M.P."/>
            <person name="Zhang H."/>
            <person name="Dong Z.-Y."/>
            <person name="Niu X.-K."/>
            <person name="Zhang K."/>
            <person name="Fang B.-Z."/>
            <person name="Kang Y.-Q."/>
            <person name="Xiao M."/>
            <person name="Li W.-J."/>
        </authorList>
    </citation>
    <scope>NUCLEOTIDE SEQUENCE [LARGE SCALE GENOMIC DNA]</scope>
    <source>
        <strain evidence="3 4">SYSU K30002</strain>
    </source>
</reference>
<evidence type="ECO:0000313" key="4">
    <source>
        <dbReference type="Proteomes" id="UP000287910"/>
    </source>
</evidence>
<feature type="coiled-coil region" evidence="1">
    <location>
        <begin position="244"/>
        <end position="271"/>
    </location>
</feature>
<evidence type="ECO:0000313" key="3">
    <source>
        <dbReference type="EMBL" id="RUL51865.1"/>
    </source>
</evidence>